<dbReference type="SUPFAM" id="SSF81383">
    <property type="entry name" value="F-box domain"/>
    <property type="match status" value="1"/>
</dbReference>
<dbReference type="PROSITE" id="PS50181">
    <property type="entry name" value="FBOX"/>
    <property type="match status" value="1"/>
</dbReference>
<gene>
    <name evidence="2" type="ORF">MIMGU_mgv1a023062mg</name>
</gene>
<dbReference type="NCBIfam" id="TIGR01640">
    <property type="entry name" value="F_box_assoc_1"/>
    <property type="match status" value="1"/>
</dbReference>
<dbReference type="InterPro" id="IPR001810">
    <property type="entry name" value="F-box_dom"/>
</dbReference>
<dbReference type="InterPro" id="IPR050796">
    <property type="entry name" value="SCF_F-box_component"/>
</dbReference>
<dbReference type="EMBL" id="KI630394">
    <property type="protein sequence ID" value="EYU40592.1"/>
    <property type="molecule type" value="Genomic_DNA"/>
</dbReference>
<dbReference type="PANTHER" id="PTHR31672">
    <property type="entry name" value="BNACNNG10540D PROTEIN"/>
    <property type="match status" value="1"/>
</dbReference>
<dbReference type="Pfam" id="PF00646">
    <property type="entry name" value="F-box"/>
    <property type="match status" value="1"/>
</dbReference>
<dbReference type="PANTHER" id="PTHR31672:SF13">
    <property type="entry name" value="F-BOX PROTEIN CPR30-LIKE"/>
    <property type="match status" value="1"/>
</dbReference>
<dbReference type="Gene3D" id="1.20.1280.50">
    <property type="match status" value="1"/>
</dbReference>
<feature type="non-terminal residue" evidence="2">
    <location>
        <position position="242"/>
    </location>
</feature>
<dbReference type="InterPro" id="IPR036047">
    <property type="entry name" value="F-box-like_dom_sf"/>
</dbReference>
<accession>A0A022RJI7</accession>
<sequence length="242" mass="27864">MAAKKHLKRGTPVLPQEIIQIILSNLPPNSLLRFKTVSKSWYTIISDPLFIQTHLCSSLSESNSFAKSQDPESQPVKLLEGPCGEYDVMSFCGCVLLLVEANISLKKRLVLWDPCTRTETYVWSPDICSGRQSYGLCYDRTSRNFKVVALSLETERYVVYSSRNRSWTKRHGFPGSGKPDTSAPGVYVNGAIYWVWRRSYNKIVIRFRDSTRFVNYDPFKNTFEEFEGDASCYEYEFVPYVH</sequence>
<feature type="domain" description="F-box" evidence="1">
    <location>
        <begin position="8"/>
        <end position="54"/>
    </location>
</feature>
<reference evidence="2 3" key="1">
    <citation type="journal article" date="2013" name="Proc. Natl. Acad. Sci. U.S.A.">
        <title>Fine-scale variation in meiotic recombination in Mimulus inferred from population shotgun sequencing.</title>
        <authorList>
            <person name="Hellsten U."/>
            <person name="Wright K.M."/>
            <person name="Jenkins J."/>
            <person name="Shu S."/>
            <person name="Yuan Y."/>
            <person name="Wessler S.R."/>
            <person name="Schmutz J."/>
            <person name="Willis J.H."/>
            <person name="Rokhsar D.S."/>
        </authorList>
    </citation>
    <scope>NUCLEOTIDE SEQUENCE [LARGE SCALE GENOMIC DNA]</scope>
    <source>
        <strain evidence="3">cv. DUN x IM62</strain>
    </source>
</reference>
<dbReference type="InterPro" id="IPR017451">
    <property type="entry name" value="F-box-assoc_interact_dom"/>
</dbReference>
<protein>
    <recommendedName>
        <fullName evidence="1">F-box domain-containing protein</fullName>
    </recommendedName>
</protein>
<proteinExistence type="predicted"/>
<dbReference type="Pfam" id="PF07734">
    <property type="entry name" value="FBA_1"/>
    <property type="match status" value="1"/>
</dbReference>
<dbReference type="InterPro" id="IPR006527">
    <property type="entry name" value="F-box-assoc_dom_typ1"/>
</dbReference>
<evidence type="ECO:0000259" key="1">
    <source>
        <dbReference type="PROSITE" id="PS50181"/>
    </source>
</evidence>
<dbReference type="SMART" id="SM00256">
    <property type="entry name" value="FBOX"/>
    <property type="match status" value="1"/>
</dbReference>
<evidence type="ECO:0000313" key="3">
    <source>
        <dbReference type="Proteomes" id="UP000030748"/>
    </source>
</evidence>
<evidence type="ECO:0000313" key="2">
    <source>
        <dbReference type="EMBL" id="EYU40592.1"/>
    </source>
</evidence>
<organism evidence="2 3">
    <name type="scientific">Erythranthe guttata</name>
    <name type="common">Yellow monkey flower</name>
    <name type="synonym">Mimulus guttatus</name>
    <dbReference type="NCBI Taxonomy" id="4155"/>
    <lineage>
        <taxon>Eukaryota</taxon>
        <taxon>Viridiplantae</taxon>
        <taxon>Streptophyta</taxon>
        <taxon>Embryophyta</taxon>
        <taxon>Tracheophyta</taxon>
        <taxon>Spermatophyta</taxon>
        <taxon>Magnoliopsida</taxon>
        <taxon>eudicotyledons</taxon>
        <taxon>Gunneridae</taxon>
        <taxon>Pentapetalae</taxon>
        <taxon>asterids</taxon>
        <taxon>lamiids</taxon>
        <taxon>Lamiales</taxon>
        <taxon>Phrymaceae</taxon>
        <taxon>Erythranthe</taxon>
    </lineage>
</organism>
<keyword evidence="3" id="KW-1185">Reference proteome</keyword>
<name>A0A022RJI7_ERYGU</name>
<dbReference type="AlphaFoldDB" id="A0A022RJI7"/>
<dbReference type="Proteomes" id="UP000030748">
    <property type="component" value="Unassembled WGS sequence"/>
</dbReference>
<dbReference type="CDD" id="cd22157">
    <property type="entry name" value="F-box_AtFBW1-like"/>
    <property type="match status" value="1"/>
</dbReference>